<dbReference type="AlphaFoldDB" id="A0AAD8E2H8"/>
<organism evidence="1 2">
    <name type="scientific">Diploptera punctata</name>
    <name type="common">Pacific beetle cockroach</name>
    <dbReference type="NCBI Taxonomy" id="6984"/>
    <lineage>
        <taxon>Eukaryota</taxon>
        <taxon>Metazoa</taxon>
        <taxon>Ecdysozoa</taxon>
        <taxon>Arthropoda</taxon>
        <taxon>Hexapoda</taxon>
        <taxon>Insecta</taxon>
        <taxon>Pterygota</taxon>
        <taxon>Neoptera</taxon>
        <taxon>Polyneoptera</taxon>
        <taxon>Dictyoptera</taxon>
        <taxon>Blattodea</taxon>
        <taxon>Blaberoidea</taxon>
        <taxon>Blaberidae</taxon>
        <taxon>Diplopterinae</taxon>
        <taxon>Diploptera</taxon>
    </lineage>
</organism>
<keyword evidence="2" id="KW-1185">Reference proteome</keyword>
<feature type="non-terminal residue" evidence="1">
    <location>
        <position position="108"/>
    </location>
</feature>
<comment type="caution">
    <text evidence="1">The sequence shown here is derived from an EMBL/GenBank/DDBJ whole genome shotgun (WGS) entry which is preliminary data.</text>
</comment>
<name>A0AAD8E2H8_DIPPU</name>
<dbReference type="EMBL" id="JASPKZ010010250">
    <property type="protein sequence ID" value="KAJ9574960.1"/>
    <property type="molecule type" value="Genomic_DNA"/>
</dbReference>
<feature type="non-terminal residue" evidence="1">
    <location>
        <position position="1"/>
    </location>
</feature>
<gene>
    <name evidence="1" type="ORF">L9F63_007878</name>
</gene>
<sequence length="108" mass="11917">RCTHACSVLVHPSVCLYYGLLVEIGLVRCSFIDAQLYNSSPIHYCRITLQFYQNTEGTMGQMPNPFLNVDPSASSGTTKVEGSASSKSYGIATPLNLKLNRLRNILLF</sequence>
<accession>A0AAD8E2H8</accession>
<reference evidence="1" key="2">
    <citation type="submission" date="2023-05" db="EMBL/GenBank/DDBJ databases">
        <authorList>
            <person name="Fouks B."/>
        </authorList>
    </citation>
    <scope>NUCLEOTIDE SEQUENCE</scope>
    <source>
        <strain evidence="1">Stay&amp;Tobe</strain>
        <tissue evidence="1">Testes</tissue>
    </source>
</reference>
<evidence type="ECO:0000313" key="1">
    <source>
        <dbReference type="EMBL" id="KAJ9574960.1"/>
    </source>
</evidence>
<protein>
    <submittedName>
        <fullName evidence="1">Uncharacterized protein</fullName>
    </submittedName>
</protein>
<proteinExistence type="predicted"/>
<dbReference type="Proteomes" id="UP001233999">
    <property type="component" value="Unassembled WGS sequence"/>
</dbReference>
<evidence type="ECO:0000313" key="2">
    <source>
        <dbReference type="Proteomes" id="UP001233999"/>
    </source>
</evidence>
<reference evidence="1" key="1">
    <citation type="journal article" date="2023" name="IScience">
        <title>Live-bearing cockroach genome reveals convergent evolutionary mechanisms linked to viviparity in insects and beyond.</title>
        <authorList>
            <person name="Fouks B."/>
            <person name="Harrison M.C."/>
            <person name="Mikhailova A.A."/>
            <person name="Marchal E."/>
            <person name="English S."/>
            <person name="Carruthers M."/>
            <person name="Jennings E.C."/>
            <person name="Chiamaka E.L."/>
            <person name="Frigard R.A."/>
            <person name="Pippel M."/>
            <person name="Attardo G.M."/>
            <person name="Benoit J.B."/>
            <person name="Bornberg-Bauer E."/>
            <person name="Tobe S.S."/>
        </authorList>
    </citation>
    <scope>NUCLEOTIDE SEQUENCE</scope>
    <source>
        <strain evidence="1">Stay&amp;Tobe</strain>
    </source>
</reference>